<dbReference type="OrthoDB" id="7367257at2759"/>
<organism evidence="1 2">
    <name type="scientific">Parnassius apollo</name>
    <name type="common">Apollo butterfly</name>
    <name type="synonym">Papilio apollo</name>
    <dbReference type="NCBI Taxonomy" id="110799"/>
    <lineage>
        <taxon>Eukaryota</taxon>
        <taxon>Metazoa</taxon>
        <taxon>Ecdysozoa</taxon>
        <taxon>Arthropoda</taxon>
        <taxon>Hexapoda</taxon>
        <taxon>Insecta</taxon>
        <taxon>Pterygota</taxon>
        <taxon>Neoptera</taxon>
        <taxon>Endopterygota</taxon>
        <taxon>Lepidoptera</taxon>
        <taxon>Glossata</taxon>
        <taxon>Ditrysia</taxon>
        <taxon>Papilionoidea</taxon>
        <taxon>Papilionidae</taxon>
        <taxon>Parnassiinae</taxon>
        <taxon>Parnassini</taxon>
        <taxon>Parnassius</taxon>
        <taxon>Parnassius</taxon>
    </lineage>
</organism>
<evidence type="ECO:0000313" key="2">
    <source>
        <dbReference type="Proteomes" id="UP000691718"/>
    </source>
</evidence>
<dbReference type="Proteomes" id="UP000691718">
    <property type="component" value="Unassembled WGS sequence"/>
</dbReference>
<protein>
    <submittedName>
        <fullName evidence="1">(apollo) hypothetical protein</fullName>
    </submittedName>
</protein>
<accession>A0A8S3WKT9</accession>
<evidence type="ECO:0000313" key="1">
    <source>
        <dbReference type="EMBL" id="CAG4965589.1"/>
    </source>
</evidence>
<gene>
    <name evidence="1" type="ORF">PAPOLLO_LOCUS7428</name>
</gene>
<proteinExistence type="predicted"/>
<sequence length="329" mass="37354">MQRNPFYGTELQNPTPFIPYHLPSQNIGPSYPEIIGEGEVTSVVFPNGSIQYIFIPTHKRDPWSAYVYNPNSINSNRNQTNEAWFVRNIPNPMPYCFSQEFQRAYGDPFITSCFPSDFNPNFSPLGFHNKFHNDNWTSTTDLHYFYPNLRYLNQPEKSTASVQIDTPVRNTVCHYEVVCGKPCHCGSLNEKVKFANEKNSDQVECCMSVEEVKDRVQSEHSHSKVGANKVKTQTRDNSYCDCSSNARTSDKIISTYNDQASGSFESLNRTQERNKSTVGSKIDCNCNIKKHKKVVKKPVRNKCSPIKITGICESGCCCRGSSITTEEEI</sequence>
<dbReference type="AlphaFoldDB" id="A0A8S3WKT9"/>
<keyword evidence="2" id="KW-1185">Reference proteome</keyword>
<dbReference type="EMBL" id="CAJQZP010000518">
    <property type="protein sequence ID" value="CAG4965589.1"/>
    <property type="molecule type" value="Genomic_DNA"/>
</dbReference>
<comment type="caution">
    <text evidence="1">The sequence shown here is derived from an EMBL/GenBank/DDBJ whole genome shotgun (WGS) entry which is preliminary data.</text>
</comment>
<reference evidence="1" key="1">
    <citation type="submission" date="2021-04" db="EMBL/GenBank/DDBJ databases">
        <authorList>
            <person name="Tunstrom K."/>
        </authorList>
    </citation>
    <scope>NUCLEOTIDE SEQUENCE</scope>
</reference>
<name>A0A8S3WKT9_PARAO</name>